<comment type="similarity">
    <text evidence="1 3">Belongs to the D-isomer specific 2-hydroxyacid dehydrogenase family.</text>
</comment>
<evidence type="ECO:0000259" key="4">
    <source>
        <dbReference type="Pfam" id="PF00389"/>
    </source>
</evidence>
<dbReference type="PANTHER" id="PTHR10996">
    <property type="entry name" value="2-HYDROXYACID DEHYDROGENASE-RELATED"/>
    <property type="match status" value="1"/>
</dbReference>
<feature type="domain" description="D-isomer specific 2-hydroxyacid dehydrogenase catalytic" evidence="4">
    <location>
        <begin position="18"/>
        <end position="325"/>
    </location>
</feature>
<dbReference type="InterPro" id="IPR006139">
    <property type="entry name" value="D-isomer_2_OHA_DH_cat_dom"/>
</dbReference>
<dbReference type="Proteomes" id="UP000761534">
    <property type="component" value="Unassembled WGS sequence"/>
</dbReference>
<dbReference type="GO" id="GO:0016618">
    <property type="term" value="F:hydroxypyruvate reductase [NAD(P)H] activity"/>
    <property type="evidence" value="ECO:0007669"/>
    <property type="project" value="TreeGrafter"/>
</dbReference>
<dbReference type="InterPro" id="IPR029753">
    <property type="entry name" value="D-isomer_DH_CS"/>
</dbReference>
<protein>
    <recommendedName>
        <fullName evidence="8">D-isomer specific 2-hydroxyacid dehydrogenase NAD-binding domain-containing protein</fullName>
    </recommendedName>
</protein>
<evidence type="ECO:0008006" key="8">
    <source>
        <dbReference type="Google" id="ProtNLM"/>
    </source>
</evidence>
<dbReference type="InterPro" id="IPR050223">
    <property type="entry name" value="D-isomer_2-hydroxyacid_DH"/>
</dbReference>
<dbReference type="PROSITE" id="PS00671">
    <property type="entry name" value="D_2_HYDROXYACID_DH_3"/>
    <property type="match status" value="1"/>
</dbReference>
<dbReference type="FunFam" id="3.40.50.720:FF:000026">
    <property type="entry name" value="Glyoxylate/hydroxypyruvate reductase B"/>
    <property type="match status" value="1"/>
</dbReference>
<comment type="caution">
    <text evidence="6">The sequence shown here is derived from an EMBL/GenBank/DDBJ whole genome shotgun (WGS) entry which is preliminary data.</text>
</comment>
<keyword evidence="7" id="KW-1185">Reference proteome</keyword>
<dbReference type="InterPro" id="IPR006140">
    <property type="entry name" value="D-isomer_DH_NAD-bd"/>
</dbReference>
<gene>
    <name evidence="6" type="ORF">TRICI_004836</name>
</gene>
<organism evidence="6 7">
    <name type="scientific">Trichomonascus ciferrii</name>
    <dbReference type="NCBI Taxonomy" id="44093"/>
    <lineage>
        <taxon>Eukaryota</taxon>
        <taxon>Fungi</taxon>
        <taxon>Dikarya</taxon>
        <taxon>Ascomycota</taxon>
        <taxon>Saccharomycotina</taxon>
        <taxon>Dipodascomycetes</taxon>
        <taxon>Dipodascales</taxon>
        <taxon>Trichomonascaceae</taxon>
        <taxon>Trichomonascus</taxon>
        <taxon>Trichomonascus ciferrii complex</taxon>
    </lineage>
</organism>
<dbReference type="PROSITE" id="PS00670">
    <property type="entry name" value="D_2_HYDROXYACID_DH_2"/>
    <property type="match status" value="1"/>
</dbReference>
<dbReference type="EMBL" id="SWFS01000371">
    <property type="protein sequence ID" value="KAA8908085.1"/>
    <property type="molecule type" value="Genomic_DNA"/>
</dbReference>
<sequence length="332" mass="36145">MSTRGKVLLIGSIVHATKEWASLGNVAELVELTSKNRAEFLKDLKGKYSDITAIYSTFQGSSITGRLDKELAEACPSTLKFVSHNGAGYDLIDVQHFTERGVQVSHTPSAVDAATADTNIYLILGALRNFGKGAIELRKGNWVKTTEEAHDPEGKVLGILGLGGIGRAVRDRASVFGFSKILYHNRTQLSPELEGNAQYVSFDELLKQSDVLSLNLPLNAHTRHIINKEAIDKCKDGVVIVNTARGAVVDEQALVDGLKSGKISTVGLDVFENEPTIHPELLNNEDVLLLPHMGTHSIETRKLMEATVIENIRSGLETGKLINIVPEQKGKF</sequence>
<accession>A0A642V3Y6</accession>
<dbReference type="Pfam" id="PF00389">
    <property type="entry name" value="2-Hacid_dh"/>
    <property type="match status" value="1"/>
</dbReference>
<evidence type="ECO:0000259" key="5">
    <source>
        <dbReference type="Pfam" id="PF02826"/>
    </source>
</evidence>
<dbReference type="PROSITE" id="PS00065">
    <property type="entry name" value="D_2_HYDROXYACID_DH_1"/>
    <property type="match status" value="1"/>
</dbReference>
<reference evidence="6" key="1">
    <citation type="journal article" date="2019" name="G3 (Bethesda)">
        <title>Genome Assemblies of Two Rare Opportunistic Yeast Pathogens: Diutina rugosa (syn. Candida rugosa) and Trichomonascus ciferrii (syn. Candida ciferrii).</title>
        <authorList>
            <person name="Mixao V."/>
            <person name="Saus E."/>
            <person name="Hansen A.P."/>
            <person name="Lass-Florl C."/>
            <person name="Gabaldon T."/>
        </authorList>
    </citation>
    <scope>NUCLEOTIDE SEQUENCE</scope>
    <source>
        <strain evidence="6">CBS 4856</strain>
    </source>
</reference>
<proteinExistence type="inferred from homology"/>
<evidence type="ECO:0000256" key="2">
    <source>
        <dbReference type="ARBA" id="ARBA00023002"/>
    </source>
</evidence>
<evidence type="ECO:0000313" key="7">
    <source>
        <dbReference type="Proteomes" id="UP000761534"/>
    </source>
</evidence>
<dbReference type="GO" id="GO:0005829">
    <property type="term" value="C:cytosol"/>
    <property type="evidence" value="ECO:0007669"/>
    <property type="project" value="TreeGrafter"/>
</dbReference>
<evidence type="ECO:0000256" key="3">
    <source>
        <dbReference type="RuleBase" id="RU003719"/>
    </source>
</evidence>
<evidence type="ECO:0000313" key="6">
    <source>
        <dbReference type="EMBL" id="KAA8908085.1"/>
    </source>
</evidence>
<evidence type="ECO:0000256" key="1">
    <source>
        <dbReference type="ARBA" id="ARBA00005854"/>
    </source>
</evidence>
<dbReference type="SUPFAM" id="SSF52283">
    <property type="entry name" value="Formate/glycerate dehydrogenase catalytic domain-like"/>
    <property type="match status" value="1"/>
</dbReference>
<dbReference type="GO" id="GO:0030267">
    <property type="term" value="F:glyoxylate reductase (NADPH) activity"/>
    <property type="evidence" value="ECO:0007669"/>
    <property type="project" value="TreeGrafter"/>
</dbReference>
<feature type="domain" description="D-isomer specific 2-hydroxyacid dehydrogenase NAD-binding" evidence="5">
    <location>
        <begin position="121"/>
        <end position="294"/>
    </location>
</feature>
<dbReference type="InterPro" id="IPR036291">
    <property type="entry name" value="NAD(P)-bd_dom_sf"/>
</dbReference>
<dbReference type="OrthoDB" id="9991913at2759"/>
<dbReference type="Gene3D" id="3.40.50.720">
    <property type="entry name" value="NAD(P)-binding Rossmann-like Domain"/>
    <property type="match status" value="2"/>
</dbReference>
<dbReference type="PANTHER" id="PTHR10996:SF257">
    <property type="entry name" value="GLYOXYLATE REDUCTASE 1"/>
    <property type="match status" value="1"/>
</dbReference>
<name>A0A642V3Y6_9ASCO</name>
<dbReference type="SUPFAM" id="SSF51735">
    <property type="entry name" value="NAD(P)-binding Rossmann-fold domains"/>
    <property type="match status" value="1"/>
</dbReference>
<dbReference type="GO" id="GO:0051287">
    <property type="term" value="F:NAD binding"/>
    <property type="evidence" value="ECO:0007669"/>
    <property type="project" value="InterPro"/>
</dbReference>
<dbReference type="InterPro" id="IPR029752">
    <property type="entry name" value="D-isomer_DH_CS1"/>
</dbReference>
<dbReference type="Pfam" id="PF02826">
    <property type="entry name" value="2-Hacid_dh_C"/>
    <property type="match status" value="1"/>
</dbReference>
<dbReference type="VEuPathDB" id="FungiDB:TRICI_004836"/>
<dbReference type="AlphaFoldDB" id="A0A642V3Y6"/>
<keyword evidence="2 3" id="KW-0560">Oxidoreductase</keyword>
<dbReference type="CDD" id="cd12168">
    <property type="entry name" value="Mand_dh_like"/>
    <property type="match status" value="1"/>
</dbReference>